<dbReference type="RefSeq" id="WP_038243106.1">
    <property type="nucleotide sequence ID" value="NZ_BNER01000003.1"/>
</dbReference>
<dbReference type="SUPFAM" id="SSF54909">
    <property type="entry name" value="Dimeric alpha+beta barrel"/>
    <property type="match status" value="1"/>
</dbReference>
<dbReference type="Gene3D" id="3.30.70.100">
    <property type="match status" value="1"/>
</dbReference>
<proteinExistence type="predicted"/>
<evidence type="ECO:0000313" key="2">
    <source>
        <dbReference type="EMBL" id="CDQ39168.1"/>
    </source>
</evidence>
<keyword evidence="3" id="KW-1185">Reference proteome</keyword>
<feature type="domain" description="ABM" evidence="1">
    <location>
        <begin position="10"/>
        <end position="72"/>
    </location>
</feature>
<reference evidence="2 3" key="1">
    <citation type="submission" date="2014-03" db="EMBL/GenBank/DDBJ databases">
        <authorList>
            <person name="Urmite Genomes U."/>
        </authorList>
    </citation>
    <scope>NUCLEOTIDE SEQUENCE [LARGE SCALE GENOMIC DNA]</scope>
    <source>
        <strain evidence="2 3">Vm-5</strain>
    </source>
</reference>
<gene>
    <name evidence="2" type="ORF">BN990_01453</name>
</gene>
<dbReference type="AlphaFoldDB" id="A0A024Q9F1"/>
<dbReference type="InterPro" id="IPR007138">
    <property type="entry name" value="ABM_dom"/>
</dbReference>
<dbReference type="Proteomes" id="UP000028875">
    <property type="component" value="Unassembled WGS sequence"/>
</dbReference>
<dbReference type="STRING" id="1462526.BN990_01453"/>
<comment type="caution">
    <text evidence="2">The sequence shown here is derived from an EMBL/GenBank/DDBJ whole genome shotgun (WGS) entry which is preliminary data.</text>
</comment>
<reference evidence="3" key="2">
    <citation type="submission" date="2014-05" db="EMBL/GenBank/DDBJ databases">
        <title>Draft genome sequence of Virgibacillus massiliensis Vm-5.</title>
        <authorList>
            <person name="Khelaifia S."/>
            <person name="Croce O."/>
            <person name="Lagier J.C."/>
            <person name="Raoult D."/>
        </authorList>
    </citation>
    <scope>NUCLEOTIDE SEQUENCE [LARGE SCALE GENOMIC DNA]</scope>
    <source>
        <strain evidence="3">Vm-5</strain>
    </source>
</reference>
<name>A0A024Q9F1_9BACI</name>
<accession>A0A024Q9F1</accession>
<dbReference type="Pfam" id="PF03992">
    <property type="entry name" value="ABM"/>
    <property type="match status" value="1"/>
</dbReference>
<organism evidence="2 3">
    <name type="scientific">Virgibacillus massiliensis</name>
    <dbReference type="NCBI Taxonomy" id="1462526"/>
    <lineage>
        <taxon>Bacteria</taxon>
        <taxon>Bacillati</taxon>
        <taxon>Bacillota</taxon>
        <taxon>Bacilli</taxon>
        <taxon>Bacillales</taxon>
        <taxon>Bacillaceae</taxon>
        <taxon>Virgibacillus</taxon>
    </lineage>
</organism>
<keyword evidence="2" id="KW-0560">Oxidoreductase</keyword>
<dbReference type="OrthoDB" id="1494517at2"/>
<protein>
    <submittedName>
        <fullName evidence="2">Antibiotic biosynthesis monooxygenase</fullName>
    </submittedName>
</protein>
<evidence type="ECO:0000313" key="3">
    <source>
        <dbReference type="Proteomes" id="UP000028875"/>
    </source>
</evidence>
<dbReference type="GO" id="GO:0004497">
    <property type="term" value="F:monooxygenase activity"/>
    <property type="evidence" value="ECO:0007669"/>
    <property type="project" value="UniProtKB-KW"/>
</dbReference>
<dbReference type="eggNOG" id="COG2329">
    <property type="taxonomic scope" value="Bacteria"/>
</dbReference>
<keyword evidence="2" id="KW-0503">Monooxygenase</keyword>
<dbReference type="InterPro" id="IPR011008">
    <property type="entry name" value="Dimeric_a/b-barrel"/>
</dbReference>
<evidence type="ECO:0000259" key="1">
    <source>
        <dbReference type="Pfam" id="PF03992"/>
    </source>
</evidence>
<sequence>MPRIKENEFFTVMVEFEVDPTYQQALIDGIADQVEQHFTHFTGFVSASFHASENGSRVVNYGQWLSKEAWESSSPATGFDIAKASIAEVIKRCGARTVEVDTFQVTQVIEKT</sequence>
<dbReference type="EMBL" id="CCDP010000001">
    <property type="protein sequence ID" value="CDQ39168.1"/>
    <property type="molecule type" value="Genomic_DNA"/>
</dbReference>